<evidence type="ECO:0000313" key="13">
    <source>
        <dbReference type="RefSeq" id="XP_019637917.1"/>
    </source>
</evidence>
<evidence type="ECO:0000256" key="2">
    <source>
        <dbReference type="ARBA" id="ARBA00022475"/>
    </source>
</evidence>
<dbReference type="PROSITE" id="PS50262">
    <property type="entry name" value="G_PROTEIN_RECEP_F1_2"/>
    <property type="match status" value="1"/>
</dbReference>
<dbReference type="PANTHER" id="PTHR24228:SF72">
    <property type="entry name" value="G-PROTEIN COUPLED RECEPTORS FAMILY 1 PROFILE DOMAIN-CONTAINING PROTEIN"/>
    <property type="match status" value="1"/>
</dbReference>
<dbReference type="InterPro" id="IPR017452">
    <property type="entry name" value="GPCR_Rhodpsn_7TM"/>
</dbReference>
<dbReference type="InterPro" id="IPR000276">
    <property type="entry name" value="GPCR_Rhodpsn"/>
</dbReference>
<evidence type="ECO:0000256" key="10">
    <source>
        <dbReference type="SAM" id="Phobius"/>
    </source>
</evidence>
<evidence type="ECO:0000256" key="5">
    <source>
        <dbReference type="ARBA" id="ARBA00023040"/>
    </source>
</evidence>
<evidence type="ECO:0000256" key="1">
    <source>
        <dbReference type="ARBA" id="ARBA00004651"/>
    </source>
</evidence>
<dbReference type="GO" id="GO:0004930">
    <property type="term" value="F:G protein-coupled receptor activity"/>
    <property type="evidence" value="ECO:0007669"/>
    <property type="project" value="UniProtKB-KW"/>
</dbReference>
<dbReference type="RefSeq" id="XP_019637917.1">
    <property type="nucleotide sequence ID" value="XM_019782358.1"/>
</dbReference>
<comment type="subcellular location">
    <subcellularLocation>
        <location evidence="1">Cell membrane</location>
        <topology evidence="1">Multi-pass membrane protein</topology>
    </subcellularLocation>
</comment>
<gene>
    <name evidence="13" type="primary">LOC109480209</name>
</gene>
<keyword evidence="3 10" id="KW-0812">Transmembrane</keyword>
<evidence type="ECO:0000256" key="3">
    <source>
        <dbReference type="ARBA" id="ARBA00022692"/>
    </source>
</evidence>
<evidence type="ECO:0000256" key="7">
    <source>
        <dbReference type="ARBA" id="ARBA00023170"/>
    </source>
</evidence>
<feature type="transmembrane region" description="Helical" evidence="10">
    <location>
        <begin position="47"/>
        <end position="70"/>
    </location>
</feature>
<feature type="transmembrane region" description="Helical" evidence="10">
    <location>
        <begin position="469"/>
        <end position="489"/>
    </location>
</feature>
<accession>A0A6P5A3W3</accession>
<keyword evidence="12" id="KW-1185">Reference proteome</keyword>
<feature type="transmembrane region" description="Helical" evidence="10">
    <location>
        <begin position="6"/>
        <end position="35"/>
    </location>
</feature>
<feature type="region of interest" description="Disordered" evidence="9">
    <location>
        <begin position="219"/>
        <end position="238"/>
    </location>
</feature>
<keyword evidence="8" id="KW-0807">Transducer</keyword>
<keyword evidence="5" id="KW-0297">G-protein coupled receptor</keyword>
<feature type="domain" description="G-protein coupled receptors family 1 profile" evidence="11">
    <location>
        <begin position="25"/>
        <end position="487"/>
    </location>
</feature>
<dbReference type="PANTHER" id="PTHR24228">
    <property type="entry name" value="B2 BRADYKININ RECEPTOR/ANGIOTENSIN II RECEPTOR"/>
    <property type="match status" value="1"/>
</dbReference>
<dbReference type="PRINTS" id="PR00237">
    <property type="entry name" value="GPCRRHODOPSN"/>
</dbReference>
<keyword evidence="4 10" id="KW-1133">Transmembrane helix</keyword>
<dbReference type="GeneID" id="109480209"/>
<keyword evidence="7" id="KW-0675">Receptor</keyword>
<dbReference type="Gene3D" id="1.20.1070.10">
    <property type="entry name" value="Rhodopsin 7-helix transmembrane proteins"/>
    <property type="match status" value="2"/>
</dbReference>
<dbReference type="GO" id="GO:0005886">
    <property type="term" value="C:plasma membrane"/>
    <property type="evidence" value="ECO:0007669"/>
    <property type="project" value="UniProtKB-SubCell"/>
</dbReference>
<feature type="compositionally biased region" description="Polar residues" evidence="9">
    <location>
        <begin position="381"/>
        <end position="394"/>
    </location>
</feature>
<feature type="transmembrane region" description="Helical" evidence="10">
    <location>
        <begin position="124"/>
        <end position="145"/>
    </location>
</feature>
<keyword evidence="6 10" id="KW-0472">Membrane</keyword>
<dbReference type="Proteomes" id="UP000515135">
    <property type="component" value="Unplaced"/>
</dbReference>
<feature type="compositionally biased region" description="Polar residues" evidence="9">
    <location>
        <begin position="280"/>
        <end position="317"/>
    </location>
</feature>
<dbReference type="AlphaFoldDB" id="A0A6P5A3W3"/>
<feature type="compositionally biased region" description="Polar residues" evidence="9">
    <location>
        <begin position="224"/>
        <end position="237"/>
    </location>
</feature>
<evidence type="ECO:0000259" key="11">
    <source>
        <dbReference type="PROSITE" id="PS50262"/>
    </source>
</evidence>
<evidence type="ECO:0000256" key="6">
    <source>
        <dbReference type="ARBA" id="ARBA00023136"/>
    </source>
</evidence>
<reference evidence="13" key="1">
    <citation type="submission" date="2025-08" db="UniProtKB">
        <authorList>
            <consortium name="RefSeq"/>
        </authorList>
    </citation>
    <scope>IDENTIFICATION</scope>
    <source>
        <tissue evidence="13">Gonad</tissue>
    </source>
</reference>
<protein>
    <submittedName>
        <fullName evidence="13">G-protein coupled receptor moody-like</fullName>
    </submittedName>
</protein>
<feature type="transmembrane region" description="Helical" evidence="10">
    <location>
        <begin position="90"/>
        <end position="112"/>
    </location>
</feature>
<feature type="region of interest" description="Disordered" evidence="9">
    <location>
        <begin position="277"/>
        <end position="394"/>
    </location>
</feature>
<evidence type="ECO:0000313" key="12">
    <source>
        <dbReference type="Proteomes" id="UP000515135"/>
    </source>
</evidence>
<evidence type="ECO:0000256" key="4">
    <source>
        <dbReference type="ARBA" id="ARBA00022989"/>
    </source>
</evidence>
<evidence type="ECO:0000256" key="9">
    <source>
        <dbReference type="SAM" id="MobiDB-lite"/>
    </source>
</evidence>
<dbReference type="Pfam" id="PF00001">
    <property type="entry name" value="7tm_1"/>
    <property type="match status" value="1"/>
</dbReference>
<feature type="transmembrane region" description="Helical" evidence="10">
    <location>
        <begin position="434"/>
        <end position="457"/>
    </location>
</feature>
<dbReference type="KEGG" id="bbel:109480209"/>
<dbReference type="SUPFAM" id="SSF81321">
    <property type="entry name" value="Family A G protein-coupled receptor-like"/>
    <property type="match status" value="1"/>
</dbReference>
<proteinExistence type="predicted"/>
<name>A0A6P5A3W3_BRABE</name>
<dbReference type="CDD" id="cd00637">
    <property type="entry name" value="7tm_classA_rhodopsin-like"/>
    <property type="match status" value="1"/>
</dbReference>
<feature type="compositionally biased region" description="Basic residues" evidence="9">
    <location>
        <begin position="361"/>
        <end position="372"/>
    </location>
</feature>
<organism evidence="12 13">
    <name type="scientific">Branchiostoma belcheri</name>
    <name type="common">Amphioxus</name>
    <dbReference type="NCBI Taxonomy" id="7741"/>
    <lineage>
        <taxon>Eukaryota</taxon>
        <taxon>Metazoa</taxon>
        <taxon>Chordata</taxon>
        <taxon>Cephalochordata</taxon>
        <taxon>Leptocardii</taxon>
        <taxon>Amphioxiformes</taxon>
        <taxon>Branchiostomatidae</taxon>
        <taxon>Branchiostoma</taxon>
    </lineage>
</organism>
<evidence type="ECO:0000256" key="8">
    <source>
        <dbReference type="ARBA" id="ARBA00023224"/>
    </source>
</evidence>
<sequence length="510" mass="56432">MAVSTALLYTFIVLMAAIIAVSIIGNLLVILAVFLCPSLRKRDNIPLASLSVSDLLFTALHPPMWIVALLKPEFRLPWGLCVLQSYTTPVLWGVCLCHMGCIAVYRFFRVLYRYRFPAMISTKAICIKVTLAWLVPFLSFILIHLNPARDVKYDDKIKHCAVVQTSSTLAKAIAGLPVICPYFVALACYIAIWLSLRKSKKTMLGHNLLEAPKHKVAAPKSRIKTSSVPQEGSTSHRVSIVLEEEGSLRIGSMVVTPSSRDDIENLPGVPEHSAIIKTKCSWTKTQQDSGEPSEADQPQTSAAPSAEDNITNISLPASTIGGDKIQSSIPSLPPEGGKRAVKESLSPSRRQLVLEPESSGKKARKKIGRRRAYIHEEGDSDLTTTDSNLPNTTVHDLSTTVSVSRSSFNRAEGNIAGRRKKPRRLHLSPAEKEMLKMMVAVFINYALCNLPMTVMALAENGDRVPEEAFLVGMLLWAGNGAMNPIIYGFMNTRFKQGYRDIWNRFTRLFR</sequence>
<feature type="transmembrane region" description="Helical" evidence="10">
    <location>
        <begin position="172"/>
        <end position="196"/>
    </location>
</feature>
<dbReference type="OrthoDB" id="9975554at2759"/>
<keyword evidence="2" id="KW-1003">Cell membrane</keyword>